<keyword evidence="1 5" id="KW-0808">Transferase</keyword>
<accession>A0A2P8I8E7</accession>
<keyword evidence="6" id="KW-1185">Reference proteome</keyword>
<dbReference type="AlphaFoldDB" id="A0A2P8I8E7"/>
<reference evidence="5 6" key="1">
    <citation type="submission" date="2018-03" db="EMBL/GenBank/DDBJ databases">
        <title>Genomic Encyclopedia of Type Strains, Phase III (KMG-III): the genomes of soil and plant-associated and newly described type strains.</title>
        <authorList>
            <person name="Whitman W."/>
        </authorList>
    </citation>
    <scope>NUCLEOTIDE SEQUENCE [LARGE SCALE GENOMIC DNA]</scope>
    <source>
        <strain evidence="5 6">CGMCC 4.7097</strain>
    </source>
</reference>
<name>A0A2P8I8E7_SACCR</name>
<comment type="caution">
    <text evidence="5">The sequence shown here is derived from an EMBL/GenBank/DDBJ whole genome shotgun (WGS) entry which is preliminary data.</text>
</comment>
<dbReference type="Pfam" id="PF00583">
    <property type="entry name" value="Acetyltransf_1"/>
    <property type="match status" value="1"/>
</dbReference>
<dbReference type="PROSITE" id="PS51186">
    <property type="entry name" value="GNAT"/>
    <property type="match status" value="1"/>
</dbReference>
<sequence length="152" mass="16526">MSSGTVTIAPLRRQDAARCAQIERELFPGDDPWSANAFRSELDNGNFYVGAYVGDALIGYAGLGLTDFEASVHTIAVVVDYQGSGVGKTLLRALLAKADELGLPVFLEVRTDNERAIGLYLAHGFEHLGVRRRYYQPSGADAYTMGRPANRD</sequence>
<evidence type="ECO:0000256" key="3">
    <source>
        <dbReference type="RuleBase" id="RU363094"/>
    </source>
</evidence>
<evidence type="ECO:0000259" key="4">
    <source>
        <dbReference type="PROSITE" id="PS51186"/>
    </source>
</evidence>
<feature type="domain" description="N-acetyltransferase" evidence="4">
    <location>
        <begin position="6"/>
        <end position="150"/>
    </location>
</feature>
<proteinExistence type="inferred from homology"/>
<dbReference type="Gene3D" id="3.40.630.30">
    <property type="match status" value="1"/>
</dbReference>
<comment type="function">
    <text evidence="3">Acetylates the N-terminal alanine of ribosomal protein bS18.</text>
</comment>
<dbReference type="RefSeq" id="WP_106616783.1">
    <property type="nucleotide sequence ID" value="NZ_PYAX01000006.1"/>
</dbReference>
<dbReference type="GO" id="GO:0005737">
    <property type="term" value="C:cytoplasm"/>
    <property type="evidence" value="ECO:0007669"/>
    <property type="project" value="UniProtKB-SubCell"/>
</dbReference>
<protein>
    <recommendedName>
        <fullName evidence="3">[Ribosomal protein bS18]-alanine N-acetyltransferase</fullName>
        <ecNumber evidence="3">2.3.1.266</ecNumber>
    </recommendedName>
</protein>
<dbReference type="EC" id="2.3.1.266" evidence="3"/>
<keyword evidence="3" id="KW-0963">Cytoplasm</keyword>
<comment type="subcellular location">
    <subcellularLocation>
        <location evidence="3">Cytoplasm</location>
    </subcellularLocation>
</comment>
<dbReference type="EMBL" id="PYAX01000006">
    <property type="protein sequence ID" value="PSL54727.1"/>
    <property type="molecule type" value="Genomic_DNA"/>
</dbReference>
<organism evidence="5 6">
    <name type="scientific">Saccharothrix carnea</name>
    <dbReference type="NCBI Taxonomy" id="1280637"/>
    <lineage>
        <taxon>Bacteria</taxon>
        <taxon>Bacillati</taxon>
        <taxon>Actinomycetota</taxon>
        <taxon>Actinomycetes</taxon>
        <taxon>Pseudonocardiales</taxon>
        <taxon>Pseudonocardiaceae</taxon>
        <taxon>Saccharothrix</taxon>
    </lineage>
</organism>
<dbReference type="PANTHER" id="PTHR43877">
    <property type="entry name" value="AMINOALKYLPHOSPHONATE N-ACETYLTRANSFERASE-RELATED-RELATED"/>
    <property type="match status" value="1"/>
</dbReference>
<dbReference type="InterPro" id="IPR016181">
    <property type="entry name" value="Acyl_CoA_acyltransferase"/>
</dbReference>
<gene>
    <name evidence="5" type="ORF">B0I31_106243</name>
</gene>
<evidence type="ECO:0000313" key="5">
    <source>
        <dbReference type="EMBL" id="PSL54727.1"/>
    </source>
</evidence>
<dbReference type="InterPro" id="IPR006464">
    <property type="entry name" value="AcTrfase_RimI/Ard1"/>
</dbReference>
<comment type="similarity">
    <text evidence="3">Belongs to the acetyltransferase family. RimI subfamily.</text>
</comment>
<evidence type="ECO:0000256" key="2">
    <source>
        <dbReference type="ARBA" id="ARBA00023315"/>
    </source>
</evidence>
<evidence type="ECO:0000256" key="1">
    <source>
        <dbReference type="ARBA" id="ARBA00022679"/>
    </source>
</evidence>
<dbReference type="Proteomes" id="UP000241118">
    <property type="component" value="Unassembled WGS sequence"/>
</dbReference>
<dbReference type="CDD" id="cd04301">
    <property type="entry name" value="NAT_SF"/>
    <property type="match status" value="1"/>
</dbReference>
<dbReference type="GO" id="GO:0008999">
    <property type="term" value="F:protein-N-terminal-alanine acetyltransferase activity"/>
    <property type="evidence" value="ECO:0007669"/>
    <property type="project" value="UniProtKB-EC"/>
</dbReference>
<dbReference type="NCBIfam" id="TIGR01575">
    <property type="entry name" value="rimI"/>
    <property type="match status" value="1"/>
</dbReference>
<dbReference type="InterPro" id="IPR000182">
    <property type="entry name" value="GNAT_dom"/>
</dbReference>
<evidence type="ECO:0000313" key="6">
    <source>
        <dbReference type="Proteomes" id="UP000241118"/>
    </source>
</evidence>
<comment type="catalytic activity">
    <reaction evidence="3">
        <text>N-terminal L-alanyl-[ribosomal protein bS18] + acetyl-CoA = N-terminal N(alpha)-acetyl-L-alanyl-[ribosomal protein bS18] + CoA + H(+)</text>
        <dbReference type="Rhea" id="RHEA:43756"/>
        <dbReference type="Rhea" id="RHEA-COMP:10676"/>
        <dbReference type="Rhea" id="RHEA-COMP:10677"/>
        <dbReference type="ChEBI" id="CHEBI:15378"/>
        <dbReference type="ChEBI" id="CHEBI:57287"/>
        <dbReference type="ChEBI" id="CHEBI:57288"/>
        <dbReference type="ChEBI" id="CHEBI:64718"/>
        <dbReference type="ChEBI" id="CHEBI:83683"/>
        <dbReference type="EC" id="2.3.1.266"/>
    </reaction>
</comment>
<dbReference type="OrthoDB" id="529907at2"/>
<dbReference type="SUPFAM" id="SSF55729">
    <property type="entry name" value="Acyl-CoA N-acyltransferases (Nat)"/>
    <property type="match status" value="1"/>
</dbReference>
<dbReference type="InterPro" id="IPR050832">
    <property type="entry name" value="Bact_Acetyltransf"/>
</dbReference>
<keyword evidence="2" id="KW-0012">Acyltransferase</keyword>